<dbReference type="InterPro" id="IPR001073">
    <property type="entry name" value="C1q_dom"/>
</dbReference>
<dbReference type="SMART" id="SM00110">
    <property type="entry name" value="C1Q"/>
    <property type="match status" value="1"/>
</dbReference>
<dbReference type="Gene3D" id="2.60.120.40">
    <property type="match status" value="1"/>
</dbReference>
<evidence type="ECO:0000259" key="6">
    <source>
        <dbReference type="PROSITE" id="PS50871"/>
    </source>
</evidence>
<keyword evidence="8" id="KW-1185">Reference proteome</keyword>
<evidence type="ECO:0000256" key="1">
    <source>
        <dbReference type="ARBA" id="ARBA00004613"/>
    </source>
</evidence>
<dbReference type="InterPro" id="IPR008983">
    <property type="entry name" value="Tumour_necrosis_fac-like_dom"/>
</dbReference>
<keyword evidence="2" id="KW-0964">Secreted</keyword>
<dbReference type="Pfam" id="PF00386">
    <property type="entry name" value="C1q"/>
    <property type="match status" value="1"/>
</dbReference>
<feature type="coiled-coil region" evidence="4">
    <location>
        <begin position="27"/>
        <end position="54"/>
    </location>
</feature>
<comment type="subcellular location">
    <subcellularLocation>
        <location evidence="1">Secreted</location>
    </subcellularLocation>
</comment>
<dbReference type="AlphaFoldDB" id="A0A8S3SQI8"/>
<dbReference type="PRINTS" id="PR00007">
    <property type="entry name" value="COMPLEMNTC1Q"/>
</dbReference>
<reference evidence="7" key="1">
    <citation type="submission" date="2021-03" db="EMBL/GenBank/DDBJ databases">
        <authorList>
            <person name="Bekaert M."/>
        </authorList>
    </citation>
    <scope>NUCLEOTIDE SEQUENCE</scope>
</reference>
<feature type="chain" id="PRO_5035750178" evidence="5">
    <location>
        <begin position="22"/>
        <end position="208"/>
    </location>
</feature>
<evidence type="ECO:0000313" key="8">
    <source>
        <dbReference type="Proteomes" id="UP000683360"/>
    </source>
</evidence>
<name>A0A8S3SQI8_MYTED</name>
<dbReference type="PANTHER" id="PTHR22923">
    <property type="entry name" value="CEREBELLIN-RELATED"/>
    <property type="match status" value="1"/>
</dbReference>
<dbReference type="GO" id="GO:0005576">
    <property type="term" value="C:extracellular region"/>
    <property type="evidence" value="ECO:0007669"/>
    <property type="project" value="UniProtKB-SubCell"/>
</dbReference>
<proteinExistence type="predicted"/>
<dbReference type="PROSITE" id="PS50871">
    <property type="entry name" value="C1Q"/>
    <property type="match status" value="1"/>
</dbReference>
<feature type="domain" description="C1q" evidence="6">
    <location>
        <begin position="69"/>
        <end position="208"/>
    </location>
</feature>
<protein>
    <submittedName>
        <fullName evidence="7">C1QL</fullName>
    </submittedName>
</protein>
<dbReference type="Proteomes" id="UP000683360">
    <property type="component" value="Unassembled WGS sequence"/>
</dbReference>
<keyword evidence="3 5" id="KW-0732">Signal</keyword>
<dbReference type="EMBL" id="CAJPWZ010001774">
    <property type="protein sequence ID" value="CAG2223064.1"/>
    <property type="molecule type" value="Genomic_DNA"/>
</dbReference>
<comment type="caution">
    <text evidence="7">The sequence shown here is derived from an EMBL/GenBank/DDBJ whole genome shotgun (WGS) entry which is preliminary data.</text>
</comment>
<gene>
    <name evidence="7" type="ORF">MEDL_36348</name>
</gene>
<evidence type="ECO:0000256" key="5">
    <source>
        <dbReference type="SAM" id="SignalP"/>
    </source>
</evidence>
<accession>A0A8S3SQI8</accession>
<dbReference type="SUPFAM" id="SSF49842">
    <property type="entry name" value="TNF-like"/>
    <property type="match status" value="1"/>
</dbReference>
<evidence type="ECO:0000256" key="3">
    <source>
        <dbReference type="ARBA" id="ARBA00022729"/>
    </source>
</evidence>
<dbReference type="OrthoDB" id="6153418at2759"/>
<evidence type="ECO:0000256" key="2">
    <source>
        <dbReference type="ARBA" id="ARBA00022525"/>
    </source>
</evidence>
<keyword evidence="4" id="KW-0175">Coiled coil</keyword>
<feature type="signal peptide" evidence="5">
    <location>
        <begin position="1"/>
        <end position="21"/>
    </location>
</feature>
<sequence length="208" mass="22593">MKFGLVSVIVIPLFLAAVAVAVDDEMIERLVQTVERMQEEIHQLKGEINRCNNHTKDSLKRLLLPNIDEASVKVAFDAILTHNLDHSSIEDTTIVFDSILTNVGNAYAKDLGAFIAPVPGVYLFTYTIHSAAAGNIFATLMVDGQRKTIIQVDGSGQSLLKASSSRTSILSLNQGDRAYIQILKSSRGLLLSTDYGHSAFAGALLFTN</sequence>
<organism evidence="7 8">
    <name type="scientific">Mytilus edulis</name>
    <name type="common">Blue mussel</name>
    <dbReference type="NCBI Taxonomy" id="6550"/>
    <lineage>
        <taxon>Eukaryota</taxon>
        <taxon>Metazoa</taxon>
        <taxon>Spiralia</taxon>
        <taxon>Lophotrochozoa</taxon>
        <taxon>Mollusca</taxon>
        <taxon>Bivalvia</taxon>
        <taxon>Autobranchia</taxon>
        <taxon>Pteriomorphia</taxon>
        <taxon>Mytilida</taxon>
        <taxon>Mytiloidea</taxon>
        <taxon>Mytilidae</taxon>
        <taxon>Mytilinae</taxon>
        <taxon>Mytilus</taxon>
    </lineage>
</organism>
<dbReference type="InterPro" id="IPR050822">
    <property type="entry name" value="Cerebellin_Synaptic_Org"/>
</dbReference>
<evidence type="ECO:0000256" key="4">
    <source>
        <dbReference type="SAM" id="Coils"/>
    </source>
</evidence>
<evidence type="ECO:0000313" key="7">
    <source>
        <dbReference type="EMBL" id="CAG2223064.1"/>
    </source>
</evidence>
<dbReference type="PANTHER" id="PTHR22923:SF116">
    <property type="entry name" value="C1Q DOMAIN-CONTAINING PROTEIN"/>
    <property type="match status" value="1"/>
</dbReference>